<protein>
    <submittedName>
        <fullName evidence="1 3">Uncharacterized protein</fullName>
    </submittedName>
</protein>
<proteinExistence type="predicted"/>
<reference evidence="1 2" key="2">
    <citation type="submission" date="2018-11" db="EMBL/GenBank/DDBJ databases">
        <authorList>
            <consortium name="Pathogen Informatics"/>
        </authorList>
    </citation>
    <scope>NUCLEOTIDE SEQUENCE [LARGE SCALE GENOMIC DNA]</scope>
    <source>
        <strain evidence="1">Dakar</strain>
        <strain evidence="2">Dakar, Senegal</strain>
    </source>
</reference>
<evidence type="ECO:0000313" key="1">
    <source>
        <dbReference type="EMBL" id="VDP54578.1"/>
    </source>
</evidence>
<evidence type="ECO:0000313" key="2">
    <source>
        <dbReference type="Proteomes" id="UP000279833"/>
    </source>
</evidence>
<name>A0A183KFW0_9TREM</name>
<evidence type="ECO:0000313" key="3">
    <source>
        <dbReference type="WBParaSite" id="SCUD_0001390901-mRNA-1"/>
    </source>
</evidence>
<keyword evidence="2" id="KW-1185">Reference proteome</keyword>
<sequence length="40" mass="5023">MHHHVLIFLDYHMHNQFLHNLDDNHLNLWTNDFLSFLCYI</sequence>
<dbReference type="EMBL" id="UZAK01036252">
    <property type="protein sequence ID" value="VDP54578.1"/>
    <property type="molecule type" value="Genomic_DNA"/>
</dbReference>
<gene>
    <name evidence="1" type="ORF">SCUD_LOCUS13906</name>
</gene>
<dbReference type="Proteomes" id="UP000279833">
    <property type="component" value="Unassembled WGS sequence"/>
</dbReference>
<dbReference type="AlphaFoldDB" id="A0A183KFW0"/>
<organism evidence="3">
    <name type="scientific">Schistosoma curassoni</name>
    <dbReference type="NCBI Taxonomy" id="6186"/>
    <lineage>
        <taxon>Eukaryota</taxon>
        <taxon>Metazoa</taxon>
        <taxon>Spiralia</taxon>
        <taxon>Lophotrochozoa</taxon>
        <taxon>Platyhelminthes</taxon>
        <taxon>Trematoda</taxon>
        <taxon>Digenea</taxon>
        <taxon>Strigeidida</taxon>
        <taxon>Schistosomatoidea</taxon>
        <taxon>Schistosomatidae</taxon>
        <taxon>Schistosoma</taxon>
    </lineage>
</organism>
<reference evidence="3" key="1">
    <citation type="submission" date="2016-06" db="UniProtKB">
        <authorList>
            <consortium name="WormBaseParasite"/>
        </authorList>
    </citation>
    <scope>IDENTIFICATION</scope>
</reference>
<dbReference type="WBParaSite" id="SCUD_0001390901-mRNA-1">
    <property type="protein sequence ID" value="SCUD_0001390901-mRNA-1"/>
    <property type="gene ID" value="SCUD_0001390901"/>
</dbReference>
<accession>A0A183KFW0</accession>